<protein>
    <submittedName>
        <fullName evidence="1">Peptide ligase PGM1-related protein</fullName>
    </submittedName>
</protein>
<gene>
    <name evidence="1" type="ORF">WKI58_34720</name>
</gene>
<organism evidence="1 2">
    <name type="scientific">Streptomyces pratisoli</name>
    <dbReference type="NCBI Taxonomy" id="3139917"/>
    <lineage>
        <taxon>Bacteria</taxon>
        <taxon>Bacillati</taxon>
        <taxon>Actinomycetota</taxon>
        <taxon>Actinomycetes</taxon>
        <taxon>Kitasatosporales</taxon>
        <taxon>Streptomycetaceae</taxon>
        <taxon>Streptomyces</taxon>
    </lineage>
</organism>
<accession>A0ACC6QTJ2</accession>
<keyword evidence="1" id="KW-0436">Ligase</keyword>
<reference evidence="1" key="1">
    <citation type="submission" date="2024-03" db="EMBL/GenBank/DDBJ databases">
        <title>Novel Streptomyces species of biotechnological and ecological value are a feature of Machair soil.</title>
        <authorList>
            <person name="Prole J.R."/>
            <person name="Goodfellow M."/>
            <person name="Allenby N."/>
            <person name="Ward A.C."/>
        </authorList>
    </citation>
    <scope>NUCLEOTIDE SEQUENCE</scope>
    <source>
        <strain evidence="1">MS1.AVA.4</strain>
    </source>
</reference>
<evidence type="ECO:0000313" key="1">
    <source>
        <dbReference type="EMBL" id="MEJ8661605.1"/>
    </source>
</evidence>
<proteinExistence type="predicted"/>
<dbReference type="EMBL" id="JBBKAI010000002">
    <property type="protein sequence ID" value="MEJ8661605.1"/>
    <property type="molecule type" value="Genomic_DNA"/>
</dbReference>
<evidence type="ECO:0000313" key="2">
    <source>
        <dbReference type="Proteomes" id="UP001375539"/>
    </source>
</evidence>
<dbReference type="Proteomes" id="UP001375539">
    <property type="component" value="Unassembled WGS sequence"/>
</dbReference>
<keyword evidence="2" id="KW-1185">Reference proteome</keyword>
<sequence length="434" mass="46416">MGRRPTPLIVYANFFSDVAVDLSAHEVLVRWARQAPREIWLTSPGDVLVTPTPLSGDAFLRYVCGTLGMPYDSVTAVTVPPVPGATMADAVRRAGQTELLRALAARRPGVQLLPLALDTATVGLAEQLGVPIAPYGPSGAAAEALEVVYRLNTKTGFRALAEELGIRMPPGRVCDGRMLGPTADSMLDRYERVVAKPDRSAAGQGLMFLVRGDTLPHPGDGPGGTWVVERWLDVARSVSVQMETLPSTGPRVVFSGEMRTSHGAYAGYLSPLHGVAEASVAQLERWGTAVGKYLWARGYAGSYAIDAVVAADGTLYATESNVRRTATTTPGSMVRRLLPEGLRGRTWLLGAGRSASTRTFDEATRLLRSEGLAWHAGRAEGAVLYEEATADDPVWRYALIGACRNRVDELESAVTRVLALDPPVLDRAVTSAPD</sequence>
<comment type="caution">
    <text evidence="1">The sequence shown here is derived from an EMBL/GenBank/DDBJ whole genome shotgun (WGS) entry which is preliminary data.</text>
</comment>
<name>A0ACC6QTJ2_9ACTN</name>